<dbReference type="EnsemblMetazoa" id="AATE009120-RA">
    <property type="protein sequence ID" value="AATE009120-PA.1"/>
    <property type="gene ID" value="AATE009120"/>
</dbReference>
<sequence>LASVQLDTFCFQFAGTDRRSASLAAFSQRSTVGGRAEQYRSLRQRETFVPLSLVISPSSAMRYHTIIITASVLLLFVTKTGLALDCDFCYGEEDCSLVRDVPVVTCDEESVQLTNSSLASFIRPLRTALPTMRNSYECVHVRATSVSGHVFLFVRGCVHRLEGAGRFCSLSHAAFQGALECVACDGEDRCNHIPLPDVAGGSSVEISRSLLSLMCVSLAMVFAARAATTSS</sequence>
<protein>
    <recommendedName>
        <fullName evidence="2">Protein sleepless</fullName>
    </recommendedName>
</protein>
<name>A0A182J0P7_ANOAO</name>
<evidence type="ECO:0008006" key="2">
    <source>
        <dbReference type="Google" id="ProtNLM"/>
    </source>
</evidence>
<reference evidence="1" key="1">
    <citation type="submission" date="2022-08" db="UniProtKB">
        <authorList>
            <consortium name="EnsemblMetazoa"/>
        </authorList>
    </citation>
    <scope>IDENTIFICATION</scope>
    <source>
        <strain evidence="1">EBRO</strain>
    </source>
</reference>
<dbReference type="VEuPathDB" id="VectorBase:AATE009120"/>
<dbReference type="AlphaFoldDB" id="A0A182J0P7"/>
<accession>A0A182J0P7</accession>
<organism evidence="1">
    <name type="scientific">Anopheles atroparvus</name>
    <name type="common">European mosquito</name>
    <dbReference type="NCBI Taxonomy" id="41427"/>
    <lineage>
        <taxon>Eukaryota</taxon>
        <taxon>Metazoa</taxon>
        <taxon>Ecdysozoa</taxon>
        <taxon>Arthropoda</taxon>
        <taxon>Hexapoda</taxon>
        <taxon>Insecta</taxon>
        <taxon>Pterygota</taxon>
        <taxon>Neoptera</taxon>
        <taxon>Endopterygota</taxon>
        <taxon>Diptera</taxon>
        <taxon>Nematocera</taxon>
        <taxon>Culicoidea</taxon>
        <taxon>Culicidae</taxon>
        <taxon>Anophelinae</taxon>
        <taxon>Anopheles</taxon>
    </lineage>
</organism>
<evidence type="ECO:0000313" key="1">
    <source>
        <dbReference type="EnsemblMetazoa" id="AATE009120-PA.1"/>
    </source>
</evidence>
<proteinExistence type="predicted"/>